<gene>
    <name evidence="2" type="ORF">T310_8754</name>
</gene>
<dbReference type="RefSeq" id="XP_013324000.1">
    <property type="nucleotide sequence ID" value="XM_013468546.1"/>
</dbReference>
<sequence length="101" mass="11490">ERWWRDSQAQSPEVEGAVAPQWTPLPGARCPHRSCPFSNSRPIDPDTNPCSEILARLHRTCMRRYLYLLSWICGTLSTSITRARSETIARRPNLTTVKAVP</sequence>
<dbReference type="EMBL" id="LASV01000659">
    <property type="protein sequence ID" value="KKA17388.1"/>
    <property type="molecule type" value="Genomic_DNA"/>
</dbReference>
<proteinExistence type="predicted"/>
<dbReference type="Proteomes" id="UP000053958">
    <property type="component" value="Unassembled WGS sequence"/>
</dbReference>
<accession>A0A0F4YIH0</accession>
<evidence type="ECO:0000313" key="2">
    <source>
        <dbReference type="EMBL" id="KKA17388.1"/>
    </source>
</evidence>
<organism evidence="2 3">
    <name type="scientific">Rasamsonia emersonii (strain ATCC 16479 / CBS 393.64 / IMI 116815)</name>
    <dbReference type="NCBI Taxonomy" id="1408163"/>
    <lineage>
        <taxon>Eukaryota</taxon>
        <taxon>Fungi</taxon>
        <taxon>Dikarya</taxon>
        <taxon>Ascomycota</taxon>
        <taxon>Pezizomycotina</taxon>
        <taxon>Eurotiomycetes</taxon>
        <taxon>Eurotiomycetidae</taxon>
        <taxon>Eurotiales</taxon>
        <taxon>Trichocomaceae</taxon>
        <taxon>Rasamsonia</taxon>
    </lineage>
</organism>
<evidence type="ECO:0000313" key="3">
    <source>
        <dbReference type="Proteomes" id="UP000053958"/>
    </source>
</evidence>
<protein>
    <submittedName>
        <fullName evidence="2">Uncharacterized protein</fullName>
    </submittedName>
</protein>
<name>A0A0F4YIH0_RASE3</name>
<comment type="caution">
    <text evidence="2">The sequence shown here is derived from an EMBL/GenBank/DDBJ whole genome shotgun (WGS) entry which is preliminary data.</text>
</comment>
<dbReference type="AlphaFoldDB" id="A0A0F4YIH0"/>
<dbReference type="GeneID" id="25320926"/>
<evidence type="ECO:0000256" key="1">
    <source>
        <dbReference type="SAM" id="MobiDB-lite"/>
    </source>
</evidence>
<feature type="region of interest" description="Disordered" evidence="1">
    <location>
        <begin position="1"/>
        <end position="22"/>
    </location>
</feature>
<keyword evidence="3" id="KW-1185">Reference proteome</keyword>
<reference evidence="2 3" key="1">
    <citation type="submission" date="2015-04" db="EMBL/GenBank/DDBJ databases">
        <authorList>
            <person name="Heijne W.H."/>
            <person name="Fedorova N.D."/>
            <person name="Nierman W.C."/>
            <person name="Vollebregt A.W."/>
            <person name="Zhao Z."/>
            <person name="Wu L."/>
            <person name="Kumar M."/>
            <person name="Stam H."/>
            <person name="van den Berg M.A."/>
            <person name="Pel H.J."/>
        </authorList>
    </citation>
    <scope>NUCLEOTIDE SEQUENCE [LARGE SCALE GENOMIC DNA]</scope>
    <source>
        <strain evidence="2 3">CBS 393.64</strain>
    </source>
</reference>
<feature type="non-terminal residue" evidence="2">
    <location>
        <position position="1"/>
    </location>
</feature>